<dbReference type="InterPro" id="IPR009057">
    <property type="entry name" value="Homeodomain-like_sf"/>
</dbReference>
<dbReference type="PROSITE" id="PS01124">
    <property type="entry name" value="HTH_ARAC_FAMILY_2"/>
    <property type="match status" value="1"/>
</dbReference>
<evidence type="ECO:0000313" key="5">
    <source>
        <dbReference type="EMBL" id="WEK37868.1"/>
    </source>
</evidence>
<dbReference type="AlphaFoldDB" id="A0AAJ5WWI6"/>
<dbReference type="Gene3D" id="1.10.10.60">
    <property type="entry name" value="Homeodomain-like"/>
    <property type="match status" value="1"/>
</dbReference>
<gene>
    <name evidence="5" type="ORF">P0Y53_10170</name>
</gene>
<dbReference type="SMART" id="SM00342">
    <property type="entry name" value="HTH_ARAC"/>
    <property type="match status" value="1"/>
</dbReference>
<keyword evidence="1" id="KW-0805">Transcription regulation</keyword>
<keyword evidence="2" id="KW-0238">DNA-binding</keyword>
<dbReference type="Proteomes" id="UP001220610">
    <property type="component" value="Chromosome"/>
</dbReference>
<proteinExistence type="predicted"/>
<accession>A0AAJ5WWI6</accession>
<feature type="domain" description="HTH araC/xylS-type" evidence="4">
    <location>
        <begin position="205"/>
        <end position="303"/>
    </location>
</feature>
<dbReference type="PANTHER" id="PTHR43280:SF32">
    <property type="entry name" value="TRANSCRIPTIONAL REGULATORY PROTEIN"/>
    <property type="match status" value="1"/>
</dbReference>
<organism evidence="5 6">
    <name type="scientific">Candidatus Pseudobacter hemicellulosilyticus</name>
    <dbReference type="NCBI Taxonomy" id="3121375"/>
    <lineage>
        <taxon>Bacteria</taxon>
        <taxon>Pseudomonadati</taxon>
        <taxon>Bacteroidota</taxon>
        <taxon>Chitinophagia</taxon>
        <taxon>Chitinophagales</taxon>
        <taxon>Chitinophagaceae</taxon>
        <taxon>Pseudobacter</taxon>
    </lineage>
</organism>
<evidence type="ECO:0000256" key="2">
    <source>
        <dbReference type="ARBA" id="ARBA00023125"/>
    </source>
</evidence>
<evidence type="ECO:0000259" key="4">
    <source>
        <dbReference type="PROSITE" id="PS01124"/>
    </source>
</evidence>
<dbReference type="PANTHER" id="PTHR43280">
    <property type="entry name" value="ARAC-FAMILY TRANSCRIPTIONAL REGULATOR"/>
    <property type="match status" value="1"/>
</dbReference>
<evidence type="ECO:0000256" key="3">
    <source>
        <dbReference type="ARBA" id="ARBA00023163"/>
    </source>
</evidence>
<protein>
    <submittedName>
        <fullName evidence="5">AraC family transcriptional regulator</fullName>
    </submittedName>
</protein>
<sequence length="304" mass="34611">MNDIFAGKKKRPGLRNSNKNIRHTLRLFGQEDQQKPYFISSGAGISRYPAEGFRADFYIYAICFSGTAELLLNNEPVHLRTNSFFAAIPSTIVQVVGHSPDFRARVLVFEKSFLLKNILDARQLEQLGFFSFDTLAFVQLKKKESQLLQGKLDALHLKTRQDGLFQEQLVQNLIFNLLYETAEIFVRYHNTALRKALGREEELFLQFMKLVQFHFREEQGLDFYAGKLFIGSKYLIQVCKKIAGKTPGTLIAAAMSNEACLLLKQPDNTISMVAARLNYGSVAAFSKFFRKQTGVSPSAYRNNH</sequence>
<dbReference type="GO" id="GO:0003700">
    <property type="term" value="F:DNA-binding transcription factor activity"/>
    <property type="evidence" value="ECO:0007669"/>
    <property type="project" value="InterPro"/>
</dbReference>
<keyword evidence="3" id="KW-0804">Transcription</keyword>
<evidence type="ECO:0000256" key="1">
    <source>
        <dbReference type="ARBA" id="ARBA00023015"/>
    </source>
</evidence>
<evidence type="ECO:0000313" key="6">
    <source>
        <dbReference type="Proteomes" id="UP001220610"/>
    </source>
</evidence>
<dbReference type="Pfam" id="PF12833">
    <property type="entry name" value="HTH_18"/>
    <property type="match status" value="1"/>
</dbReference>
<dbReference type="GO" id="GO:0043565">
    <property type="term" value="F:sequence-specific DNA binding"/>
    <property type="evidence" value="ECO:0007669"/>
    <property type="project" value="InterPro"/>
</dbReference>
<dbReference type="InterPro" id="IPR018060">
    <property type="entry name" value="HTH_AraC"/>
</dbReference>
<name>A0AAJ5WWI6_9BACT</name>
<dbReference type="EMBL" id="CP119311">
    <property type="protein sequence ID" value="WEK37868.1"/>
    <property type="molecule type" value="Genomic_DNA"/>
</dbReference>
<reference evidence="5" key="1">
    <citation type="submission" date="2023-03" db="EMBL/GenBank/DDBJ databases">
        <title>Andean soil-derived lignocellulolytic bacterial consortium as a source of novel taxa and putative plastic-active enzymes.</title>
        <authorList>
            <person name="Diaz-Garcia L."/>
            <person name="Chuvochina M."/>
            <person name="Feuerriegel G."/>
            <person name="Bunk B."/>
            <person name="Sproer C."/>
            <person name="Streit W.R."/>
            <person name="Rodriguez L.M."/>
            <person name="Overmann J."/>
            <person name="Jimenez D.J."/>
        </authorList>
    </citation>
    <scope>NUCLEOTIDE SEQUENCE</scope>
    <source>
        <strain evidence="5">MAG 7</strain>
    </source>
</reference>
<dbReference type="SUPFAM" id="SSF46689">
    <property type="entry name" value="Homeodomain-like"/>
    <property type="match status" value="1"/>
</dbReference>